<gene>
    <name evidence="2" type="ORF">J2S19_003665</name>
</gene>
<feature type="transmembrane region" description="Helical" evidence="1">
    <location>
        <begin position="78"/>
        <end position="99"/>
    </location>
</feature>
<organism evidence="2 3">
    <name type="scientific">Metabacillus malikii</name>
    <dbReference type="NCBI Taxonomy" id="1504265"/>
    <lineage>
        <taxon>Bacteria</taxon>
        <taxon>Bacillati</taxon>
        <taxon>Bacillota</taxon>
        <taxon>Bacilli</taxon>
        <taxon>Bacillales</taxon>
        <taxon>Bacillaceae</taxon>
        <taxon>Metabacillus</taxon>
    </lineage>
</organism>
<feature type="transmembrane region" description="Helical" evidence="1">
    <location>
        <begin position="12"/>
        <end position="32"/>
    </location>
</feature>
<evidence type="ECO:0000313" key="2">
    <source>
        <dbReference type="EMBL" id="MDQ0232355.1"/>
    </source>
</evidence>
<dbReference type="EMBL" id="JAUSUD010000020">
    <property type="protein sequence ID" value="MDQ0232355.1"/>
    <property type="molecule type" value="Genomic_DNA"/>
</dbReference>
<keyword evidence="1" id="KW-1133">Transmembrane helix</keyword>
<keyword evidence="1" id="KW-0812">Transmembrane</keyword>
<protein>
    <submittedName>
        <fullName evidence="2">Uncharacterized protein</fullName>
    </submittedName>
</protein>
<feature type="transmembrane region" description="Helical" evidence="1">
    <location>
        <begin position="224"/>
        <end position="242"/>
    </location>
</feature>
<proteinExistence type="predicted"/>
<dbReference type="RefSeq" id="WP_307344358.1">
    <property type="nucleotide sequence ID" value="NZ_JAUSUD010000020.1"/>
</dbReference>
<feature type="transmembrane region" description="Helical" evidence="1">
    <location>
        <begin position="160"/>
        <end position="181"/>
    </location>
</feature>
<accession>A0ABT9ZMC0</accession>
<sequence length="283" mass="33983">MGKWIKKNRNAIPFIILLIIHIGMLVILLKRIQNRRHTIVLLLTNIGFAYIFETIVLNLFHAYRYIPKIFKNKFQDNIIGAIFSQAIYVPVVATFITIFKLNWKWKLFFTTYFAIVERIFIHLKIFKTGWWKTYYTFGLILVYFYISDMWSFFLKRQIKIVKFISDYMAIYSLSLSGLFIYATLNQLKIGFGVVHTWKEHFTFIPIYSLLIVALHLWVNKVKKVYLYGICQICFYLIDVILVKLRLIKNQKIPYLLFPYHLFIFYVTNKYILVTKKELIKNSN</sequence>
<feature type="transmembrane region" description="Helical" evidence="1">
    <location>
        <begin position="201"/>
        <end position="218"/>
    </location>
</feature>
<evidence type="ECO:0000256" key="1">
    <source>
        <dbReference type="SAM" id="Phobius"/>
    </source>
</evidence>
<reference evidence="2 3" key="1">
    <citation type="submission" date="2023-07" db="EMBL/GenBank/DDBJ databases">
        <title>Genomic Encyclopedia of Type Strains, Phase IV (KMG-IV): sequencing the most valuable type-strain genomes for metagenomic binning, comparative biology and taxonomic classification.</title>
        <authorList>
            <person name="Goeker M."/>
        </authorList>
    </citation>
    <scope>NUCLEOTIDE SEQUENCE [LARGE SCALE GENOMIC DNA]</scope>
    <source>
        <strain evidence="2 3">DSM 29005</strain>
    </source>
</reference>
<evidence type="ECO:0000313" key="3">
    <source>
        <dbReference type="Proteomes" id="UP001234495"/>
    </source>
</evidence>
<feature type="transmembrane region" description="Helical" evidence="1">
    <location>
        <begin position="254"/>
        <end position="273"/>
    </location>
</feature>
<feature type="transmembrane region" description="Helical" evidence="1">
    <location>
        <begin position="38"/>
        <end position="66"/>
    </location>
</feature>
<feature type="transmembrane region" description="Helical" evidence="1">
    <location>
        <begin position="133"/>
        <end position="154"/>
    </location>
</feature>
<comment type="caution">
    <text evidence="2">The sequence shown here is derived from an EMBL/GenBank/DDBJ whole genome shotgun (WGS) entry which is preliminary data.</text>
</comment>
<name>A0ABT9ZMC0_9BACI</name>
<keyword evidence="3" id="KW-1185">Reference proteome</keyword>
<dbReference type="Proteomes" id="UP001234495">
    <property type="component" value="Unassembled WGS sequence"/>
</dbReference>
<keyword evidence="1" id="KW-0472">Membrane</keyword>